<dbReference type="CDD" id="cd04301">
    <property type="entry name" value="NAT_SF"/>
    <property type="match status" value="1"/>
</dbReference>
<dbReference type="AlphaFoldDB" id="A0A1A5YL32"/>
<dbReference type="Proteomes" id="UP000092024">
    <property type="component" value="Unassembled WGS sequence"/>
</dbReference>
<keyword evidence="3" id="KW-1185">Reference proteome</keyword>
<gene>
    <name evidence="2" type="ORF">A7K91_24185</name>
</gene>
<dbReference type="PROSITE" id="PS51186">
    <property type="entry name" value="GNAT"/>
    <property type="match status" value="1"/>
</dbReference>
<evidence type="ECO:0000313" key="3">
    <source>
        <dbReference type="Proteomes" id="UP000092024"/>
    </source>
</evidence>
<dbReference type="InterPro" id="IPR000182">
    <property type="entry name" value="GNAT_dom"/>
</dbReference>
<comment type="caution">
    <text evidence="2">The sequence shown here is derived from an EMBL/GenBank/DDBJ whole genome shotgun (WGS) entry which is preliminary data.</text>
</comment>
<dbReference type="RefSeq" id="WP_068681953.1">
    <property type="nucleotide sequence ID" value="NZ_LYPA01000047.1"/>
</dbReference>
<reference evidence="2 3" key="1">
    <citation type="submission" date="2016-05" db="EMBL/GenBank/DDBJ databases">
        <title>Paenibacillus oryzae. sp. nov., isolated from the rice root.</title>
        <authorList>
            <person name="Zhang J."/>
            <person name="Zhang X."/>
        </authorList>
    </citation>
    <scope>NUCLEOTIDE SEQUENCE [LARGE SCALE GENOMIC DNA]</scope>
    <source>
        <strain evidence="2 3">1DrF-4</strain>
    </source>
</reference>
<proteinExistence type="predicted"/>
<sequence length="136" mass="16162">MKIRFATDADYETIRTRDHHISEDIIQLKINQREIYVLQNEDEAIIGWLRYGLFWDNIPFMNMLWVDEPYRGRGAGKQLVLFWEEQMKKSGFNLIMTSTQADEDAQHFYRRLGYVDAGCLILDTQPLEILLTKKLM</sequence>
<name>A0A1A5YL32_9BACL</name>
<evidence type="ECO:0000259" key="1">
    <source>
        <dbReference type="PROSITE" id="PS51186"/>
    </source>
</evidence>
<keyword evidence="2" id="KW-0808">Transferase</keyword>
<feature type="domain" description="N-acetyltransferase" evidence="1">
    <location>
        <begin position="1"/>
        <end position="136"/>
    </location>
</feature>
<dbReference type="EMBL" id="LYPA01000047">
    <property type="protein sequence ID" value="OBR66326.1"/>
    <property type="molecule type" value="Genomic_DNA"/>
</dbReference>
<dbReference type="SUPFAM" id="SSF55729">
    <property type="entry name" value="Acyl-CoA N-acyltransferases (Nat)"/>
    <property type="match status" value="1"/>
</dbReference>
<protein>
    <submittedName>
        <fullName evidence="2">GNAT family acetyltransferase</fullName>
    </submittedName>
</protein>
<dbReference type="Gene3D" id="3.40.630.30">
    <property type="match status" value="1"/>
</dbReference>
<dbReference type="InterPro" id="IPR016181">
    <property type="entry name" value="Acyl_CoA_acyltransferase"/>
</dbReference>
<dbReference type="GO" id="GO:0016747">
    <property type="term" value="F:acyltransferase activity, transferring groups other than amino-acyl groups"/>
    <property type="evidence" value="ECO:0007669"/>
    <property type="project" value="InterPro"/>
</dbReference>
<dbReference type="InterPro" id="IPR052829">
    <property type="entry name" value="N-acetyltransferase_domain"/>
</dbReference>
<dbReference type="Pfam" id="PF00583">
    <property type="entry name" value="Acetyltransf_1"/>
    <property type="match status" value="1"/>
</dbReference>
<dbReference type="STRING" id="1844972.A7K91_24185"/>
<accession>A0A1A5YL32</accession>
<evidence type="ECO:0000313" key="2">
    <source>
        <dbReference type="EMBL" id="OBR66326.1"/>
    </source>
</evidence>
<dbReference type="PANTHER" id="PTHR43259">
    <property type="entry name" value="SPT10P"/>
    <property type="match status" value="1"/>
</dbReference>
<organism evidence="2 3">
    <name type="scientific">Paenibacillus oryzae</name>
    <dbReference type="NCBI Taxonomy" id="1844972"/>
    <lineage>
        <taxon>Bacteria</taxon>
        <taxon>Bacillati</taxon>
        <taxon>Bacillota</taxon>
        <taxon>Bacilli</taxon>
        <taxon>Bacillales</taxon>
        <taxon>Paenibacillaceae</taxon>
        <taxon>Paenibacillus</taxon>
    </lineage>
</organism>
<dbReference type="PANTHER" id="PTHR43259:SF1">
    <property type="entry name" value="N-ACETYLTRANSFERASE DOMAIN-CONTAINING PROTEIN"/>
    <property type="match status" value="1"/>
</dbReference>